<dbReference type="RefSeq" id="WP_281737015.1">
    <property type="nucleotide sequence ID" value="NZ_JAKETQ010000003.1"/>
</dbReference>
<gene>
    <name evidence="1" type="ORF">ML536_19555</name>
</gene>
<accession>A0AA41QQW0</accession>
<comment type="caution">
    <text evidence="1">The sequence shown here is derived from an EMBL/GenBank/DDBJ whole genome shotgun (WGS) entry which is preliminary data.</text>
</comment>
<reference evidence="1" key="1">
    <citation type="submission" date="2022-03" db="EMBL/GenBank/DDBJ databases">
        <title>The complete genome sequence of a Methyloterrigena soli.</title>
        <authorList>
            <person name="Zi Z."/>
        </authorList>
    </citation>
    <scope>NUCLEOTIDE SEQUENCE</scope>
    <source>
        <strain evidence="1">M48</strain>
    </source>
</reference>
<keyword evidence="2" id="KW-1185">Reference proteome</keyword>
<evidence type="ECO:0000313" key="1">
    <source>
        <dbReference type="EMBL" id="MCI0129035.1"/>
    </source>
</evidence>
<proteinExistence type="predicted"/>
<dbReference type="AlphaFoldDB" id="A0AA41QQW0"/>
<name>A0AA41QQW0_9HYPH</name>
<organism evidence="1 2">
    <name type="scientific">Paradevosia shaoguanensis</name>
    <dbReference type="NCBI Taxonomy" id="1335043"/>
    <lineage>
        <taxon>Bacteria</taxon>
        <taxon>Pseudomonadati</taxon>
        <taxon>Pseudomonadota</taxon>
        <taxon>Alphaproteobacteria</taxon>
        <taxon>Hyphomicrobiales</taxon>
        <taxon>Devosiaceae</taxon>
        <taxon>Paradevosia</taxon>
    </lineage>
</organism>
<dbReference type="EMBL" id="JALAZD010000003">
    <property type="protein sequence ID" value="MCI0129035.1"/>
    <property type="molecule type" value="Genomic_DNA"/>
</dbReference>
<protein>
    <submittedName>
        <fullName evidence="1">Uncharacterized protein</fullName>
    </submittedName>
</protein>
<evidence type="ECO:0000313" key="2">
    <source>
        <dbReference type="Proteomes" id="UP001156140"/>
    </source>
</evidence>
<dbReference type="Proteomes" id="UP001156140">
    <property type="component" value="Unassembled WGS sequence"/>
</dbReference>
<sequence length="241" mass="26295">MPILVFKLDDTDIHLLERQDVIRVKRTDAPSIARAVDEAVALAAETADGTVYCGMATLEALAGPGLAADELVVQLRNVRLYPNGEVCPAFPAEARIQWVAGEQEGLGEAAQDEFVRAPTQHELFDISRLVLRRYHETCAVSGTAIPVGELGSVPTVIRPDPPGGGLSITNFIALWGPLGSAFGAGHFTIGTSYELIINVDRIDPRMAVHLLPGLKLRLPDQEEDWPSQEHLAYHRRFVFRG</sequence>